<evidence type="ECO:0000259" key="8">
    <source>
        <dbReference type="PROSITE" id="PS50011"/>
    </source>
</evidence>
<keyword evidence="4" id="KW-0547">Nucleotide-binding</keyword>
<dbReference type="GO" id="GO:0004674">
    <property type="term" value="F:protein serine/threonine kinase activity"/>
    <property type="evidence" value="ECO:0007669"/>
    <property type="project" value="UniProtKB-KW"/>
</dbReference>
<dbReference type="Pfam" id="PF07714">
    <property type="entry name" value="PK_Tyr_Ser-Thr"/>
    <property type="match status" value="1"/>
</dbReference>
<dbReference type="InterPro" id="IPR000719">
    <property type="entry name" value="Prot_kinase_dom"/>
</dbReference>
<evidence type="ECO:0000256" key="4">
    <source>
        <dbReference type="ARBA" id="ARBA00022741"/>
    </source>
</evidence>
<evidence type="ECO:0000256" key="3">
    <source>
        <dbReference type="ARBA" id="ARBA00022679"/>
    </source>
</evidence>
<accession>A0A8H3HUQ3</accession>
<feature type="region of interest" description="Disordered" evidence="7">
    <location>
        <begin position="203"/>
        <end position="226"/>
    </location>
</feature>
<comment type="caution">
    <text evidence="9">The sequence shown here is derived from an EMBL/GenBank/DDBJ whole genome shotgun (WGS) entry which is preliminary data.</text>
</comment>
<protein>
    <recommendedName>
        <fullName evidence="8">Protein kinase domain-containing protein</fullName>
    </recommendedName>
</protein>
<gene>
    <name evidence="9" type="ORF">RDB_LOCUS30140</name>
</gene>
<evidence type="ECO:0000313" key="10">
    <source>
        <dbReference type="Proteomes" id="UP000663827"/>
    </source>
</evidence>
<feature type="domain" description="Protein kinase" evidence="8">
    <location>
        <begin position="1"/>
        <end position="229"/>
    </location>
</feature>
<dbReference type="PANTHER" id="PTHR11584">
    <property type="entry name" value="SERINE/THREONINE PROTEIN KINASE"/>
    <property type="match status" value="1"/>
</dbReference>
<dbReference type="Proteomes" id="UP000663827">
    <property type="component" value="Unassembled WGS sequence"/>
</dbReference>
<dbReference type="Gene3D" id="1.10.510.10">
    <property type="entry name" value="Transferase(Phosphotransferase) domain 1"/>
    <property type="match status" value="1"/>
</dbReference>
<name>A0A8H3HUQ3_9AGAM</name>
<dbReference type="PROSITE" id="PS50011">
    <property type="entry name" value="PROTEIN_KINASE_DOM"/>
    <property type="match status" value="1"/>
</dbReference>
<comment type="similarity">
    <text evidence="1">Belongs to the protein kinase superfamily. STE Ser/Thr protein kinase family. MAP kinase kinase kinase subfamily.</text>
</comment>
<dbReference type="InterPro" id="IPR001245">
    <property type="entry name" value="Ser-Thr/Tyr_kinase_cat_dom"/>
</dbReference>
<dbReference type="PANTHER" id="PTHR11584:SF369">
    <property type="entry name" value="MITOGEN-ACTIVATED PROTEIN KINASE KINASE KINASE 19-RELATED"/>
    <property type="match status" value="1"/>
</dbReference>
<evidence type="ECO:0000256" key="1">
    <source>
        <dbReference type="ARBA" id="ARBA00006529"/>
    </source>
</evidence>
<evidence type="ECO:0000256" key="2">
    <source>
        <dbReference type="ARBA" id="ARBA00022527"/>
    </source>
</evidence>
<organism evidence="9 10">
    <name type="scientific">Rhizoctonia solani</name>
    <dbReference type="NCBI Taxonomy" id="456999"/>
    <lineage>
        <taxon>Eukaryota</taxon>
        <taxon>Fungi</taxon>
        <taxon>Dikarya</taxon>
        <taxon>Basidiomycota</taxon>
        <taxon>Agaricomycotina</taxon>
        <taxon>Agaricomycetes</taxon>
        <taxon>Cantharellales</taxon>
        <taxon>Ceratobasidiaceae</taxon>
        <taxon>Rhizoctonia</taxon>
    </lineage>
</organism>
<sequence>MILYQIDSSKCPKLLPPVAYSNVGDVFSGPLQDGTLVAIKKIRTNYEQAKQVRVYDKSSSICAGLAYLHDLNIIHGNLKGTNVLISQDGTPMLMDFGMASLWDLIPQTSPRPKHSLRWTPPDIYNGKSTYTMSGDIYSLGMTILEAFTSQVPFADLTDDLLVMHVAVSRNIPTRPETIPTNTIDGDRLWAILTKCWSYNPKNRPSAEAVRSEIAPESANNLTPADHPISEEARSEMEPITGENSNPKDHPITEVDRSKMETITVENVDPVDGPSTEAVRDETQATAVVNLDAVDRPTTEEVPSKAETIRPERRKGAFGRLRKWFSRKKKAE</sequence>
<dbReference type="InterPro" id="IPR011009">
    <property type="entry name" value="Kinase-like_dom_sf"/>
</dbReference>
<dbReference type="SUPFAM" id="SSF56112">
    <property type="entry name" value="Protein kinase-like (PK-like)"/>
    <property type="match status" value="1"/>
</dbReference>
<evidence type="ECO:0000256" key="6">
    <source>
        <dbReference type="ARBA" id="ARBA00022840"/>
    </source>
</evidence>
<keyword evidence="2" id="KW-0723">Serine/threonine-protein kinase</keyword>
<evidence type="ECO:0000256" key="7">
    <source>
        <dbReference type="SAM" id="MobiDB-lite"/>
    </source>
</evidence>
<dbReference type="EMBL" id="CAJNJQ010000605">
    <property type="protein sequence ID" value="CAE7088801.1"/>
    <property type="molecule type" value="Genomic_DNA"/>
</dbReference>
<evidence type="ECO:0000313" key="9">
    <source>
        <dbReference type="EMBL" id="CAE7088801.1"/>
    </source>
</evidence>
<keyword evidence="3" id="KW-0808">Transferase</keyword>
<dbReference type="AlphaFoldDB" id="A0A8H3HUQ3"/>
<keyword evidence="6" id="KW-0067">ATP-binding</keyword>
<proteinExistence type="inferred from homology"/>
<reference evidence="9" key="1">
    <citation type="submission" date="2021-01" db="EMBL/GenBank/DDBJ databases">
        <authorList>
            <person name="Kaushik A."/>
        </authorList>
    </citation>
    <scope>NUCLEOTIDE SEQUENCE</scope>
    <source>
        <strain evidence="9">AG5</strain>
    </source>
</reference>
<evidence type="ECO:0000256" key="5">
    <source>
        <dbReference type="ARBA" id="ARBA00022777"/>
    </source>
</evidence>
<keyword evidence="5" id="KW-0418">Kinase</keyword>
<dbReference type="GO" id="GO:0005524">
    <property type="term" value="F:ATP binding"/>
    <property type="evidence" value="ECO:0007669"/>
    <property type="project" value="UniProtKB-KW"/>
</dbReference>